<organism evidence="4 5">
    <name type="scientific">Helicobacter ibis</name>
    <dbReference type="NCBI Taxonomy" id="2962633"/>
    <lineage>
        <taxon>Bacteria</taxon>
        <taxon>Pseudomonadati</taxon>
        <taxon>Campylobacterota</taxon>
        <taxon>Epsilonproteobacteria</taxon>
        <taxon>Campylobacterales</taxon>
        <taxon>Helicobacteraceae</taxon>
        <taxon>Helicobacter</taxon>
    </lineage>
</organism>
<sequence>MSVLVTGASAGFGRAIAKKFANNGHKVVAVARRKEKLESLKDEIKNCQIIACDICNRDELLRGFESLDKDYKDVDILINNAGLALGIAKAQNCEFDDWDRMIEVNIKALSFITHYFLPKMIENKNGHIINIGSIAGTYPYPGGNVYGATKAFVKQFSLNLKADVAGSGVRVSNIEPGLSSDSEFSLVRFKGDSKKVEELYRDSNALKPEDIAESVYFVANMPKHVNINSIELMPTSQSFAALDVYRSK</sequence>
<evidence type="ECO:0000256" key="2">
    <source>
        <dbReference type="ARBA" id="ARBA00023002"/>
    </source>
</evidence>
<dbReference type="SUPFAM" id="SSF51735">
    <property type="entry name" value="NAD(P)-binding Rossmann-fold domains"/>
    <property type="match status" value="1"/>
</dbReference>
<evidence type="ECO:0000313" key="5">
    <source>
        <dbReference type="Proteomes" id="UP001210261"/>
    </source>
</evidence>
<dbReference type="PANTHER" id="PTHR42901">
    <property type="entry name" value="ALCOHOL DEHYDROGENASE"/>
    <property type="match status" value="1"/>
</dbReference>
<dbReference type="InterPro" id="IPR036291">
    <property type="entry name" value="NAD(P)-bd_dom_sf"/>
</dbReference>
<name>A0ABT4VDA7_9HELI</name>
<keyword evidence="2" id="KW-0560">Oxidoreductase</keyword>
<evidence type="ECO:0000256" key="1">
    <source>
        <dbReference type="ARBA" id="ARBA00006484"/>
    </source>
</evidence>
<accession>A0ABT4VDA7</accession>
<keyword evidence="5" id="KW-1185">Reference proteome</keyword>
<comment type="similarity">
    <text evidence="1 3">Belongs to the short-chain dehydrogenases/reductases (SDR) family.</text>
</comment>
<dbReference type="PANTHER" id="PTHR42901:SF1">
    <property type="entry name" value="ALCOHOL DEHYDROGENASE"/>
    <property type="match status" value="1"/>
</dbReference>
<gene>
    <name evidence="4" type="ORF">PF021_03275</name>
</gene>
<proteinExistence type="inferred from homology"/>
<dbReference type="RefSeq" id="WP_271020968.1">
    <property type="nucleotide sequence ID" value="NZ_JAQHXR010000001.1"/>
</dbReference>
<dbReference type="EMBL" id="JAQHXR010000001">
    <property type="protein sequence ID" value="MDA3968693.1"/>
    <property type="molecule type" value="Genomic_DNA"/>
</dbReference>
<comment type="caution">
    <text evidence="4">The sequence shown here is derived from an EMBL/GenBank/DDBJ whole genome shotgun (WGS) entry which is preliminary data.</text>
</comment>
<protein>
    <submittedName>
        <fullName evidence="4">SDR family NAD(P)-dependent oxidoreductase</fullName>
    </submittedName>
</protein>
<dbReference type="InterPro" id="IPR002347">
    <property type="entry name" value="SDR_fam"/>
</dbReference>
<dbReference type="Gene3D" id="3.40.50.720">
    <property type="entry name" value="NAD(P)-binding Rossmann-like Domain"/>
    <property type="match status" value="1"/>
</dbReference>
<dbReference type="PRINTS" id="PR00080">
    <property type="entry name" value="SDRFAMILY"/>
</dbReference>
<dbReference type="Proteomes" id="UP001210261">
    <property type="component" value="Unassembled WGS sequence"/>
</dbReference>
<reference evidence="4 5" key="1">
    <citation type="submission" date="2023-01" db="EMBL/GenBank/DDBJ databases">
        <title>Description of Helicobacter ibis sp. nov. isolated from faecal droppings of black-faced ibis (Theristicus melanopis).</title>
        <authorList>
            <person name="Lopez-Cantillo M."/>
            <person name="Vidal-Veuthey B."/>
            <person name="Mella A."/>
            <person name="De La Haba R."/>
            <person name="Collado L."/>
        </authorList>
    </citation>
    <scope>NUCLEOTIDE SEQUENCE [LARGE SCALE GENOMIC DNA]</scope>
    <source>
        <strain evidence="4 5">A82</strain>
    </source>
</reference>
<evidence type="ECO:0000256" key="3">
    <source>
        <dbReference type="RuleBase" id="RU000363"/>
    </source>
</evidence>
<dbReference type="Pfam" id="PF00106">
    <property type="entry name" value="adh_short"/>
    <property type="match status" value="1"/>
</dbReference>
<dbReference type="PRINTS" id="PR00081">
    <property type="entry name" value="GDHRDH"/>
</dbReference>
<evidence type="ECO:0000313" key="4">
    <source>
        <dbReference type="EMBL" id="MDA3968693.1"/>
    </source>
</evidence>